<protein>
    <submittedName>
        <fullName evidence="3">ABC transporter substrate-binding protein</fullName>
    </submittedName>
</protein>
<dbReference type="Proteomes" id="UP000779508">
    <property type="component" value="Unassembled WGS sequence"/>
</dbReference>
<evidence type="ECO:0000313" key="3">
    <source>
        <dbReference type="EMBL" id="MBU5675399.1"/>
    </source>
</evidence>
<dbReference type="PIRSF" id="PIRSF027386">
    <property type="entry name" value="UCP027386_ABC_sbc_TM0202"/>
    <property type="match status" value="1"/>
</dbReference>
<dbReference type="EMBL" id="JAHLQK010000001">
    <property type="protein sequence ID" value="MBU5675399.1"/>
    <property type="molecule type" value="Genomic_DNA"/>
</dbReference>
<accession>A0ABS6FYU2</accession>
<feature type="domain" description="SsuA/THI5-like" evidence="2">
    <location>
        <begin position="129"/>
        <end position="274"/>
    </location>
</feature>
<dbReference type="PANTHER" id="PTHR30024:SF46">
    <property type="entry name" value="ABC TRANSPORTER, SUBSTRATE-BINDING LIPOPROTEIN"/>
    <property type="match status" value="1"/>
</dbReference>
<keyword evidence="4" id="KW-1185">Reference proteome</keyword>
<feature type="chain" id="PRO_5045324535" evidence="1">
    <location>
        <begin position="23"/>
        <end position="341"/>
    </location>
</feature>
<feature type="signal peptide" evidence="1">
    <location>
        <begin position="1"/>
        <end position="22"/>
    </location>
</feature>
<evidence type="ECO:0000313" key="4">
    <source>
        <dbReference type="Proteomes" id="UP000779508"/>
    </source>
</evidence>
<reference evidence="3 4" key="1">
    <citation type="submission" date="2021-06" db="EMBL/GenBank/DDBJ databases">
        <authorList>
            <person name="Sun Q."/>
            <person name="Li D."/>
        </authorList>
    </citation>
    <scope>NUCLEOTIDE SEQUENCE [LARGE SCALE GENOMIC DNA]</scope>
    <source>
        <strain evidence="3 4">MSJ-5</strain>
    </source>
</reference>
<keyword evidence="1" id="KW-0732">Signal</keyword>
<proteinExistence type="predicted"/>
<gene>
    <name evidence="3" type="ORF">KQI88_03080</name>
</gene>
<organism evidence="3 4">
    <name type="scientific">Alkaliphilus flagellatus</name>
    <dbReference type="NCBI Taxonomy" id="2841507"/>
    <lineage>
        <taxon>Bacteria</taxon>
        <taxon>Bacillati</taxon>
        <taxon>Bacillota</taxon>
        <taxon>Clostridia</taxon>
        <taxon>Peptostreptococcales</taxon>
        <taxon>Natronincolaceae</taxon>
        <taxon>Alkaliphilus</taxon>
    </lineage>
</organism>
<dbReference type="InterPro" id="IPR015168">
    <property type="entry name" value="SsuA/THI5"/>
</dbReference>
<name>A0ABS6FYU2_9FIRM</name>
<dbReference type="PROSITE" id="PS51257">
    <property type="entry name" value="PROKAR_LIPOPROTEIN"/>
    <property type="match status" value="1"/>
</dbReference>
<dbReference type="InterPro" id="IPR027024">
    <property type="entry name" value="UCP027386_ABC_sbc_TM0202"/>
</dbReference>
<sequence length="341" mass="38040">MKKKFLFYLVTCILFLSIFLTACSPNNKTGEQTTNNEETEIALDSIEVNIGFVDGIPALSMVKLAKETPLFKENITVNYDLIKGSDLIVSKVMNKELDIAIVPSNLAAIVYNQGETYLIGALSGFGNLYVVSRETIPSLEDLKGREITTIGKGLTPDIVFQYVLKSNSIDPLEDVTINYMGGATELAPAFLSKKAEIILAPEPMISTILSKDPTAKIQFSLNELFAEVTRSDLGFPQTVLIVKKELLNNHPEFVNLFLDEYNNSVKWAIGYPQELEEYGIEVGITIPMDILNKDSIKRMNLNFISGNEMKDVYMKYVNVLFEFEPKTIGGKLPNEGIFFTK</sequence>
<evidence type="ECO:0000259" key="2">
    <source>
        <dbReference type="Pfam" id="PF09084"/>
    </source>
</evidence>
<comment type="caution">
    <text evidence="3">The sequence shown here is derived from an EMBL/GenBank/DDBJ whole genome shotgun (WGS) entry which is preliminary data.</text>
</comment>
<dbReference type="RefSeq" id="WP_216414882.1">
    <property type="nucleotide sequence ID" value="NZ_JAHLQK010000001.1"/>
</dbReference>
<evidence type="ECO:0000256" key="1">
    <source>
        <dbReference type="SAM" id="SignalP"/>
    </source>
</evidence>
<dbReference type="PANTHER" id="PTHR30024">
    <property type="entry name" value="ALIPHATIC SULFONATES-BINDING PROTEIN-RELATED"/>
    <property type="match status" value="1"/>
</dbReference>
<dbReference type="Pfam" id="PF09084">
    <property type="entry name" value="NMT1"/>
    <property type="match status" value="1"/>
</dbReference>